<dbReference type="NCBIfam" id="TIGR00971">
    <property type="entry name" value="3a0106s03"/>
    <property type="match status" value="1"/>
</dbReference>
<sequence>MEAGLLHQGTPLVSPSIYCRKKLRPSPRVSSSSHLRVKAASSSGRGSADSNRTIQVQRLLKMSAVAAVASGTAISWWRTSHASHAASSGLGVTRRAYQKITETFAREYEEQTGQRLKFRLSFGGSGTQARAVCDGLPGDIVALALPLDIQKIVESGLISADWQKRVPNNGVVAESVVAMVTRKGNPKKIKDWDDLIRPDVNVITANPKTAGVARWNFLALWGHRMQQGEDAAKDFVYKVFDRVLVQPRDAREASDVFYKQGMGDVLLNYENEVILTNESQEGEGALPYVVPQTNVRVETPVAVVDENLRRQSAATREAADAFVNYLWTPAAQQEFADCGFRAVDPGVRAKQKLPKVKNVWTVEDKLGSWANAQQMFFKQDAILDWIQNKVGEARLAERRAGIKR</sequence>
<dbReference type="InterPro" id="IPR005669">
    <property type="entry name" value="Thiosulph/SO4-bd"/>
</dbReference>
<keyword evidence="3" id="KW-0732">Signal</keyword>
<evidence type="ECO:0008006" key="8">
    <source>
        <dbReference type="Google" id="ProtNLM"/>
    </source>
</evidence>
<dbReference type="EMBL" id="JALJOR010000006">
    <property type="protein sequence ID" value="KAK9815715.1"/>
    <property type="molecule type" value="Genomic_DNA"/>
</dbReference>
<evidence type="ECO:0000256" key="3">
    <source>
        <dbReference type="ARBA" id="ARBA00022729"/>
    </source>
</evidence>
<feature type="region of interest" description="Disordered" evidence="5">
    <location>
        <begin position="24"/>
        <end position="50"/>
    </location>
</feature>
<dbReference type="PANTHER" id="PTHR30368">
    <property type="entry name" value="SULFATE-BINDING PROTEIN"/>
    <property type="match status" value="1"/>
</dbReference>
<evidence type="ECO:0000256" key="5">
    <source>
        <dbReference type="SAM" id="MobiDB-lite"/>
    </source>
</evidence>
<evidence type="ECO:0000256" key="4">
    <source>
        <dbReference type="ARBA" id="ARBA00022764"/>
    </source>
</evidence>
<dbReference type="CDD" id="cd01005">
    <property type="entry name" value="PBP2_CysP"/>
    <property type="match status" value="1"/>
</dbReference>
<keyword evidence="2" id="KW-0813">Transport</keyword>
<evidence type="ECO:0000313" key="7">
    <source>
        <dbReference type="Proteomes" id="UP001489004"/>
    </source>
</evidence>
<name>A0AAW1Q0R7_9CHLO</name>
<accession>A0AAW1Q0R7</accession>
<dbReference type="AlphaFoldDB" id="A0AAW1Q0R7"/>
<dbReference type="Proteomes" id="UP001489004">
    <property type="component" value="Unassembled WGS sequence"/>
</dbReference>
<gene>
    <name evidence="6" type="ORF">WJX72_008488</name>
</gene>
<proteinExistence type="predicted"/>
<keyword evidence="7" id="KW-1185">Reference proteome</keyword>
<keyword evidence="4" id="KW-0574">Periplasm</keyword>
<dbReference type="PANTHER" id="PTHR30368:SF2">
    <property type="entry name" value="SULFATE-BINDING PROTEIN"/>
    <property type="match status" value="1"/>
</dbReference>
<protein>
    <recommendedName>
        <fullName evidence="8">Sulfate-binding protein</fullName>
    </recommendedName>
</protein>
<dbReference type="Gene3D" id="3.40.190.10">
    <property type="entry name" value="Periplasmic binding protein-like II"/>
    <property type="match status" value="2"/>
</dbReference>
<comment type="caution">
    <text evidence="6">The sequence shown here is derived from an EMBL/GenBank/DDBJ whole genome shotgun (WGS) entry which is preliminary data.</text>
</comment>
<comment type="subcellular location">
    <subcellularLocation>
        <location evidence="1">Periplasm</location>
    </subcellularLocation>
</comment>
<evidence type="ECO:0000256" key="1">
    <source>
        <dbReference type="ARBA" id="ARBA00004418"/>
    </source>
</evidence>
<dbReference type="GO" id="GO:0140104">
    <property type="term" value="F:molecular carrier activity"/>
    <property type="evidence" value="ECO:0007669"/>
    <property type="project" value="InterPro"/>
</dbReference>
<organism evidence="6 7">
    <name type="scientific">[Myrmecia] bisecta</name>
    <dbReference type="NCBI Taxonomy" id="41462"/>
    <lineage>
        <taxon>Eukaryota</taxon>
        <taxon>Viridiplantae</taxon>
        <taxon>Chlorophyta</taxon>
        <taxon>core chlorophytes</taxon>
        <taxon>Trebouxiophyceae</taxon>
        <taxon>Trebouxiales</taxon>
        <taxon>Trebouxiaceae</taxon>
        <taxon>Myrmecia</taxon>
    </lineage>
</organism>
<dbReference type="SUPFAM" id="SSF53850">
    <property type="entry name" value="Periplasmic binding protein-like II"/>
    <property type="match status" value="1"/>
</dbReference>
<reference evidence="6 7" key="1">
    <citation type="journal article" date="2024" name="Nat. Commun.">
        <title>Phylogenomics reveals the evolutionary origins of lichenization in chlorophyte algae.</title>
        <authorList>
            <person name="Puginier C."/>
            <person name="Libourel C."/>
            <person name="Otte J."/>
            <person name="Skaloud P."/>
            <person name="Haon M."/>
            <person name="Grisel S."/>
            <person name="Petersen M."/>
            <person name="Berrin J.G."/>
            <person name="Delaux P.M."/>
            <person name="Dal Grande F."/>
            <person name="Keller J."/>
        </authorList>
    </citation>
    <scope>NUCLEOTIDE SEQUENCE [LARGE SCALE GENOMIC DNA]</scope>
    <source>
        <strain evidence="6 7">SAG 2043</strain>
    </source>
</reference>
<dbReference type="GO" id="GO:1902358">
    <property type="term" value="P:sulfate transmembrane transport"/>
    <property type="evidence" value="ECO:0007669"/>
    <property type="project" value="InterPro"/>
</dbReference>
<evidence type="ECO:0000313" key="6">
    <source>
        <dbReference type="EMBL" id="KAK9815715.1"/>
    </source>
</evidence>
<feature type="compositionally biased region" description="Low complexity" evidence="5">
    <location>
        <begin position="39"/>
        <end position="50"/>
    </location>
</feature>
<dbReference type="Pfam" id="PF13531">
    <property type="entry name" value="SBP_bac_11"/>
    <property type="match status" value="1"/>
</dbReference>
<evidence type="ECO:0000256" key="2">
    <source>
        <dbReference type="ARBA" id="ARBA00022448"/>
    </source>
</evidence>